<evidence type="ECO:0000256" key="1">
    <source>
        <dbReference type="ARBA" id="ARBA00004123"/>
    </source>
</evidence>
<dbReference type="GO" id="GO:0007064">
    <property type="term" value="P:mitotic sister chromatid cohesion"/>
    <property type="evidence" value="ECO:0007669"/>
    <property type="project" value="TreeGrafter"/>
</dbReference>
<evidence type="ECO:0000256" key="3">
    <source>
        <dbReference type="ARBA" id="ARBA00023242"/>
    </source>
</evidence>
<dbReference type="OrthoDB" id="428854at2759"/>
<dbReference type="Pfam" id="PF05997">
    <property type="entry name" value="Nop52"/>
    <property type="match status" value="1"/>
</dbReference>
<evidence type="ECO:0000313" key="4">
    <source>
        <dbReference type="EMBL" id="GER49434.1"/>
    </source>
</evidence>
<evidence type="ECO:0000256" key="2">
    <source>
        <dbReference type="ARBA" id="ARBA00006374"/>
    </source>
</evidence>
<reference evidence="5" key="1">
    <citation type="journal article" date="2019" name="Curr. Biol.">
        <title>Genome Sequence of Striga asiatica Provides Insight into the Evolution of Plant Parasitism.</title>
        <authorList>
            <person name="Yoshida S."/>
            <person name="Kim S."/>
            <person name="Wafula E.K."/>
            <person name="Tanskanen J."/>
            <person name="Kim Y.M."/>
            <person name="Honaas L."/>
            <person name="Yang Z."/>
            <person name="Spallek T."/>
            <person name="Conn C.E."/>
            <person name="Ichihashi Y."/>
            <person name="Cheong K."/>
            <person name="Cui S."/>
            <person name="Der J.P."/>
            <person name="Gundlach H."/>
            <person name="Jiao Y."/>
            <person name="Hori C."/>
            <person name="Ishida J.K."/>
            <person name="Kasahara H."/>
            <person name="Kiba T."/>
            <person name="Kim M.S."/>
            <person name="Koo N."/>
            <person name="Laohavisit A."/>
            <person name="Lee Y.H."/>
            <person name="Lumba S."/>
            <person name="McCourt P."/>
            <person name="Mortimer J.C."/>
            <person name="Mutuku J.M."/>
            <person name="Nomura T."/>
            <person name="Sasaki-Sekimoto Y."/>
            <person name="Seto Y."/>
            <person name="Wang Y."/>
            <person name="Wakatake T."/>
            <person name="Sakakibara H."/>
            <person name="Demura T."/>
            <person name="Yamaguchi S."/>
            <person name="Yoneyama K."/>
            <person name="Manabe R.I."/>
            <person name="Nelson D.C."/>
            <person name="Schulman A.H."/>
            <person name="Timko M.P."/>
            <person name="dePamphilis C.W."/>
            <person name="Choi D."/>
            <person name="Shirasu K."/>
        </authorList>
    </citation>
    <scope>NUCLEOTIDE SEQUENCE [LARGE SCALE GENOMIC DNA]</scope>
    <source>
        <strain evidence="5">cv. UVA1</strain>
    </source>
</reference>
<accession>A0A5A7QVZ2</accession>
<comment type="similarity">
    <text evidence="2">Belongs to the RRP1 family.</text>
</comment>
<dbReference type="GO" id="GO:0005634">
    <property type="term" value="C:nucleus"/>
    <property type="evidence" value="ECO:0007669"/>
    <property type="project" value="UniProtKB-SubCell"/>
</dbReference>
<dbReference type="GO" id="GO:0061733">
    <property type="term" value="F:protein-lysine-acetyltransferase activity"/>
    <property type="evidence" value="ECO:0007669"/>
    <property type="project" value="TreeGrafter"/>
</dbReference>
<dbReference type="AlphaFoldDB" id="A0A5A7QVZ2"/>
<gene>
    <name evidence="4" type="ORF">STAS_26680</name>
</gene>
<comment type="subcellular location">
    <subcellularLocation>
        <location evidence="1">Nucleus</location>
    </subcellularLocation>
</comment>
<evidence type="ECO:0000313" key="5">
    <source>
        <dbReference type="Proteomes" id="UP000325081"/>
    </source>
</evidence>
<keyword evidence="3" id="KW-0539">Nucleus</keyword>
<keyword evidence="5" id="KW-1185">Reference proteome</keyword>
<dbReference type="EMBL" id="BKCP01008538">
    <property type="protein sequence ID" value="GER49434.1"/>
    <property type="molecule type" value="Genomic_DNA"/>
</dbReference>
<dbReference type="GO" id="GO:0030688">
    <property type="term" value="C:preribosome, small subunit precursor"/>
    <property type="evidence" value="ECO:0007669"/>
    <property type="project" value="InterPro"/>
</dbReference>
<sequence>LMRWIKWDVGVLGVLKRDGCLAEDKLQGNGVNYHLASVFLDELKGVGLLRKEVVDVVFGPFFTIVKSSFSYTVLARAERAVKAQCKDQIFLLEVKSCLYDDLIIIGGEEGCNGVLTKKKIKMKRNYAQLHLEVGQPNFLWGTCNTCGFKYAPRGWSSKRIIDSHGKGCIIMVQEGDPPSQQNKVREVMQMMEMELGEGWIME</sequence>
<dbReference type="Proteomes" id="UP000325081">
    <property type="component" value="Unassembled WGS sequence"/>
</dbReference>
<dbReference type="GO" id="GO:0006364">
    <property type="term" value="P:rRNA processing"/>
    <property type="evidence" value="ECO:0007669"/>
    <property type="project" value="InterPro"/>
</dbReference>
<organism evidence="4 5">
    <name type="scientific">Striga asiatica</name>
    <name type="common">Asiatic witchweed</name>
    <name type="synonym">Buchnera asiatica</name>
    <dbReference type="NCBI Taxonomy" id="4170"/>
    <lineage>
        <taxon>Eukaryota</taxon>
        <taxon>Viridiplantae</taxon>
        <taxon>Streptophyta</taxon>
        <taxon>Embryophyta</taxon>
        <taxon>Tracheophyta</taxon>
        <taxon>Spermatophyta</taxon>
        <taxon>Magnoliopsida</taxon>
        <taxon>eudicotyledons</taxon>
        <taxon>Gunneridae</taxon>
        <taxon>Pentapetalae</taxon>
        <taxon>asterids</taxon>
        <taxon>lamiids</taxon>
        <taxon>Lamiales</taxon>
        <taxon>Orobanchaceae</taxon>
        <taxon>Buchnereae</taxon>
        <taxon>Striga</taxon>
    </lineage>
</organism>
<comment type="caution">
    <text evidence="4">The sequence shown here is derived from an EMBL/GenBank/DDBJ whole genome shotgun (WGS) entry which is preliminary data.</text>
</comment>
<protein>
    <submittedName>
        <fullName evidence="4">N-acetyltransferase ESCO2</fullName>
    </submittedName>
</protein>
<feature type="non-terminal residue" evidence="4">
    <location>
        <position position="1"/>
    </location>
</feature>
<dbReference type="InterPro" id="IPR010301">
    <property type="entry name" value="RRP1"/>
</dbReference>
<dbReference type="GO" id="GO:0000785">
    <property type="term" value="C:chromatin"/>
    <property type="evidence" value="ECO:0007669"/>
    <property type="project" value="TreeGrafter"/>
</dbReference>
<proteinExistence type="inferred from homology"/>
<dbReference type="PANTHER" id="PTHR45884">
    <property type="entry name" value="N-ACETYLTRANSFERASE ECO"/>
    <property type="match status" value="1"/>
</dbReference>
<dbReference type="PANTHER" id="PTHR45884:SF2">
    <property type="entry name" value="N-ACETYLTRANSFERASE ECO"/>
    <property type="match status" value="1"/>
</dbReference>
<keyword evidence="4" id="KW-0808">Transferase</keyword>
<name>A0A5A7QVZ2_STRAF</name>